<dbReference type="SUPFAM" id="SSF46689">
    <property type="entry name" value="Homeodomain-like"/>
    <property type="match status" value="1"/>
</dbReference>
<dbReference type="Gene3D" id="1.10.10.60">
    <property type="entry name" value="Homeodomain-like"/>
    <property type="match status" value="1"/>
</dbReference>
<dbReference type="InterPro" id="IPR009057">
    <property type="entry name" value="Homeodomain-like_sf"/>
</dbReference>
<dbReference type="Proteomes" id="UP000821837">
    <property type="component" value="Chromosome 10"/>
</dbReference>
<comment type="caution">
    <text evidence="2">The sequence shown here is derived from an EMBL/GenBank/DDBJ whole genome shotgun (WGS) entry which is preliminary data.</text>
</comment>
<evidence type="ECO:0008006" key="4">
    <source>
        <dbReference type="Google" id="ProtNLM"/>
    </source>
</evidence>
<proteinExistence type="predicted"/>
<evidence type="ECO:0000256" key="1">
    <source>
        <dbReference type="ARBA" id="ARBA00004123"/>
    </source>
</evidence>
<keyword evidence="3" id="KW-1185">Reference proteome</keyword>
<dbReference type="VEuPathDB" id="VectorBase:RSAN_047552"/>
<organism evidence="2 3">
    <name type="scientific">Rhipicephalus sanguineus</name>
    <name type="common">Brown dog tick</name>
    <name type="synonym">Ixodes sanguineus</name>
    <dbReference type="NCBI Taxonomy" id="34632"/>
    <lineage>
        <taxon>Eukaryota</taxon>
        <taxon>Metazoa</taxon>
        <taxon>Ecdysozoa</taxon>
        <taxon>Arthropoda</taxon>
        <taxon>Chelicerata</taxon>
        <taxon>Arachnida</taxon>
        <taxon>Acari</taxon>
        <taxon>Parasitiformes</taxon>
        <taxon>Ixodida</taxon>
        <taxon>Ixodoidea</taxon>
        <taxon>Ixodidae</taxon>
        <taxon>Rhipicephalinae</taxon>
        <taxon>Rhipicephalus</taxon>
        <taxon>Rhipicephalus</taxon>
    </lineage>
</organism>
<comment type="subcellular location">
    <subcellularLocation>
        <location evidence="1">Nucleus</location>
    </subcellularLocation>
</comment>
<name>A0A9D4QDE3_RHISA</name>
<accession>A0A9D4QDE3</accession>
<dbReference type="EMBL" id="JABSTV010001246">
    <property type="protein sequence ID" value="KAH7976322.1"/>
    <property type="molecule type" value="Genomic_DNA"/>
</dbReference>
<evidence type="ECO:0000313" key="2">
    <source>
        <dbReference type="EMBL" id="KAH7976322.1"/>
    </source>
</evidence>
<reference evidence="2" key="2">
    <citation type="submission" date="2021-09" db="EMBL/GenBank/DDBJ databases">
        <authorList>
            <person name="Jia N."/>
            <person name="Wang J."/>
            <person name="Shi W."/>
            <person name="Du L."/>
            <person name="Sun Y."/>
            <person name="Zhan W."/>
            <person name="Jiang J."/>
            <person name="Wang Q."/>
            <person name="Zhang B."/>
            <person name="Ji P."/>
            <person name="Sakyi L.B."/>
            <person name="Cui X."/>
            <person name="Yuan T."/>
            <person name="Jiang B."/>
            <person name="Yang W."/>
            <person name="Lam T.T.-Y."/>
            <person name="Chang Q."/>
            <person name="Ding S."/>
            <person name="Wang X."/>
            <person name="Zhu J."/>
            <person name="Ruan X."/>
            <person name="Zhao L."/>
            <person name="Wei J."/>
            <person name="Que T."/>
            <person name="Du C."/>
            <person name="Cheng J."/>
            <person name="Dai P."/>
            <person name="Han X."/>
            <person name="Huang E."/>
            <person name="Gao Y."/>
            <person name="Liu J."/>
            <person name="Shao H."/>
            <person name="Ye R."/>
            <person name="Li L."/>
            <person name="Wei W."/>
            <person name="Wang X."/>
            <person name="Wang C."/>
            <person name="Huo Q."/>
            <person name="Li W."/>
            <person name="Guo W."/>
            <person name="Chen H."/>
            <person name="Chen S."/>
            <person name="Zhou L."/>
            <person name="Zhou L."/>
            <person name="Ni X."/>
            <person name="Tian J."/>
            <person name="Zhou Y."/>
            <person name="Sheng Y."/>
            <person name="Liu T."/>
            <person name="Pan Y."/>
            <person name="Xia L."/>
            <person name="Li J."/>
            <person name="Zhao F."/>
            <person name="Cao W."/>
        </authorList>
    </citation>
    <scope>NUCLEOTIDE SEQUENCE</scope>
    <source>
        <strain evidence="2">Rsan-2018</strain>
        <tissue evidence="2">Larvae</tissue>
    </source>
</reference>
<reference evidence="2" key="1">
    <citation type="journal article" date="2020" name="Cell">
        <title>Large-Scale Comparative Analyses of Tick Genomes Elucidate Their Genetic Diversity and Vector Capacities.</title>
        <authorList>
            <consortium name="Tick Genome and Microbiome Consortium (TIGMIC)"/>
            <person name="Jia N."/>
            <person name="Wang J."/>
            <person name="Shi W."/>
            <person name="Du L."/>
            <person name="Sun Y."/>
            <person name="Zhan W."/>
            <person name="Jiang J.F."/>
            <person name="Wang Q."/>
            <person name="Zhang B."/>
            <person name="Ji P."/>
            <person name="Bell-Sakyi L."/>
            <person name="Cui X.M."/>
            <person name="Yuan T.T."/>
            <person name="Jiang B.G."/>
            <person name="Yang W.F."/>
            <person name="Lam T.T."/>
            <person name="Chang Q.C."/>
            <person name="Ding S.J."/>
            <person name="Wang X.J."/>
            <person name="Zhu J.G."/>
            <person name="Ruan X.D."/>
            <person name="Zhao L."/>
            <person name="Wei J.T."/>
            <person name="Ye R.Z."/>
            <person name="Que T.C."/>
            <person name="Du C.H."/>
            <person name="Zhou Y.H."/>
            <person name="Cheng J.X."/>
            <person name="Dai P.F."/>
            <person name="Guo W.B."/>
            <person name="Han X.H."/>
            <person name="Huang E.J."/>
            <person name="Li L.F."/>
            <person name="Wei W."/>
            <person name="Gao Y.C."/>
            <person name="Liu J.Z."/>
            <person name="Shao H.Z."/>
            <person name="Wang X."/>
            <person name="Wang C.C."/>
            <person name="Yang T.C."/>
            <person name="Huo Q.B."/>
            <person name="Li W."/>
            <person name="Chen H.Y."/>
            <person name="Chen S.E."/>
            <person name="Zhou L.G."/>
            <person name="Ni X.B."/>
            <person name="Tian J.H."/>
            <person name="Sheng Y."/>
            <person name="Liu T."/>
            <person name="Pan Y.S."/>
            <person name="Xia L.Y."/>
            <person name="Li J."/>
            <person name="Zhao F."/>
            <person name="Cao W.C."/>
        </authorList>
    </citation>
    <scope>NUCLEOTIDE SEQUENCE</scope>
    <source>
        <strain evidence="2">Rsan-2018</strain>
    </source>
</reference>
<evidence type="ECO:0000313" key="3">
    <source>
        <dbReference type="Proteomes" id="UP000821837"/>
    </source>
</evidence>
<protein>
    <recommendedName>
        <fullName evidence="4">HTH psq-type domain-containing protein</fullName>
    </recommendedName>
</protein>
<dbReference type="GO" id="GO:0005634">
    <property type="term" value="C:nucleus"/>
    <property type="evidence" value="ECO:0007669"/>
    <property type="project" value="UniProtKB-SubCell"/>
</dbReference>
<dbReference type="AlphaFoldDB" id="A0A9D4QDE3"/>
<gene>
    <name evidence="2" type="ORF">HPB52_011904</name>
</gene>
<sequence>MQKRCDNATPTPPITQKHMRAYARRPGDSALGLARGECAPKRLACHRCFRLPRRRGGGGGGPDGRLYVHLVLTSLLSLFLFCGHCRLDSPVPARADIAARTTMADRPPESDTPVKRKRTAIPLEVKRSIVREHNAGEKVSSLVRKYGLPQPTVSCIIHNALKQAESDSHASASGASHAMDDGRKRFIFVAWAEVGSSTIANCFCKAGFAGDSSEAEVEGRDAPADAEMTELWSSVNGGDGDASGLEEFLHADDTVATNEDITDEAIVAAVTGAEDDSSDDEEEPEPMQVVSHQEALQMIDSLRDFVFTKNLTLGHAQQLDALQKDVNKMASKQSKLSAYGFLPAKK</sequence>